<evidence type="ECO:0000256" key="3">
    <source>
        <dbReference type="ARBA" id="ARBA00023002"/>
    </source>
</evidence>
<dbReference type="RefSeq" id="WP_104935798.1">
    <property type="nucleotide sequence ID" value="NZ_CP021255.1"/>
</dbReference>
<comment type="subcellular location">
    <subcellularLocation>
        <location evidence="4">Cytoplasm</location>
    </subcellularLocation>
</comment>
<evidence type="ECO:0000256" key="2">
    <source>
        <dbReference type="ARBA" id="ARBA00022857"/>
    </source>
</evidence>
<evidence type="ECO:0000259" key="8">
    <source>
        <dbReference type="Pfam" id="PF03807"/>
    </source>
</evidence>
<dbReference type="UniPathway" id="UPA00098">
    <property type="reaction ID" value="UER00361"/>
</dbReference>
<comment type="similarity">
    <text evidence="1 4 7">Belongs to the pyrroline-5-carboxylate reductase family.</text>
</comment>
<keyword evidence="11" id="KW-1185">Reference proteome</keyword>
<feature type="domain" description="Pyrroline-5-carboxylate reductase dimerisation" evidence="9">
    <location>
        <begin position="165"/>
        <end position="269"/>
    </location>
</feature>
<dbReference type="EMBL" id="CP021255">
    <property type="protein sequence ID" value="AVD70495.1"/>
    <property type="molecule type" value="Genomic_DNA"/>
</dbReference>
<comment type="catalytic activity">
    <reaction evidence="4">
        <text>L-proline + NAD(+) = (S)-1-pyrroline-5-carboxylate + NADH + 2 H(+)</text>
        <dbReference type="Rhea" id="RHEA:14105"/>
        <dbReference type="ChEBI" id="CHEBI:15378"/>
        <dbReference type="ChEBI" id="CHEBI:17388"/>
        <dbReference type="ChEBI" id="CHEBI:57540"/>
        <dbReference type="ChEBI" id="CHEBI:57945"/>
        <dbReference type="ChEBI" id="CHEBI:60039"/>
        <dbReference type="EC" id="1.5.1.2"/>
    </reaction>
</comment>
<dbReference type="InterPro" id="IPR053790">
    <property type="entry name" value="P5CR-like_CS"/>
</dbReference>
<evidence type="ECO:0000256" key="1">
    <source>
        <dbReference type="ARBA" id="ARBA00005525"/>
    </source>
</evidence>
<dbReference type="FunFam" id="1.10.3730.10:FF:000001">
    <property type="entry name" value="Pyrroline-5-carboxylate reductase"/>
    <property type="match status" value="1"/>
</dbReference>
<keyword evidence="4" id="KW-0963">Cytoplasm</keyword>
<dbReference type="InterPro" id="IPR029036">
    <property type="entry name" value="P5CR_dimer"/>
</dbReference>
<dbReference type="HAMAP" id="MF_01925">
    <property type="entry name" value="P5C_reductase"/>
    <property type="match status" value="1"/>
</dbReference>
<comment type="function">
    <text evidence="4">Catalyzes the reduction of 1-pyrroline-5-carboxylate (PCA) to L-proline.</text>
</comment>
<feature type="domain" description="Pyrroline-5-carboxylate reductase catalytic N-terminal" evidence="8">
    <location>
        <begin position="8"/>
        <end position="102"/>
    </location>
</feature>
<keyword evidence="4 7" id="KW-0641">Proline biosynthesis</keyword>
<keyword evidence="3 4" id="KW-0560">Oxidoreductase</keyword>
<name>A0A2L1GLD8_9BACT</name>
<dbReference type="GO" id="GO:0004735">
    <property type="term" value="F:pyrroline-5-carboxylate reductase activity"/>
    <property type="evidence" value="ECO:0007669"/>
    <property type="project" value="UniProtKB-UniRule"/>
</dbReference>
<evidence type="ECO:0000256" key="7">
    <source>
        <dbReference type="RuleBase" id="RU003903"/>
    </source>
</evidence>
<dbReference type="PIRSF" id="PIRSF000193">
    <property type="entry name" value="Pyrrol-5-carb_rd"/>
    <property type="match status" value="1"/>
</dbReference>
<dbReference type="InterPro" id="IPR008927">
    <property type="entry name" value="6-PGluconate_DH-like_C_sf"/>
</dbReference>
<dbReference type="NCBIfam" id="TIGR00112">
    <property type="entry name" value="proC"/>
    <property type="match status" value="1"/>
</dbReference>
<dbReference type="PANTHER" id="PTHR11645">
    <property type="entry name" value="PYRROLINE-5-CARBOXYLATE REDUCTASE"/>
    <property type="match status" value="1"/>
</dbReference>
<dbReference type="Pfam" id="PF03807">
    <property type="entry name" value="F420_oxidored"/>
    <property type="match status" value="1"/>
</dbReference>
<evidence type="ECO:0000313" key="10">
    <source>
        <dbReference type="EMBL" id="AVD70495.1"/>
    </source>
</evidence>
<organism evidence="10 11">
    <name type="scientific">Desulfobulbus oralis</name>
    <dbReference type="NCBI Taxonomy" id="1986146"/>
    <lineage>
        <taxon>Bacteria</taxon>
        <taxon>Pseudomonadati</taxon>
        <taxon>Thermodesulfobacteriota</taxon>
        <taxon>Desulfobulbia</taxon>
        <taxon>Desulfobulbales</taxon>
        <taxon>Desulfobulbaceae</taxon>
        <taxon>Desulfobulbus</taxon>
    </lineage>
</organism>
<dbReference type="InterPro" id="IPR000304">
    <property type="entry name" value="Pyrroline-COOH_reductase"/>
</dbReference>
<dbReference type="Proteomes" id="UP000239867">
    <property type="component" value="Chromosome"/>
</dbReference>
<dbReference type="AlphaFoldDB" id="A0A2L1GLD8"/>
<dbReference type="PROSITE" id="PS00521">
    <property type="entry name" value="P5CR"/>
    <property type="match status" value="1"/>
</dbReference>
<comment type="catalytic activity">
    <reaction evidence="4 7">
        <text>L-proline + NADP(+) = (S)-1-pyrroline-5-carboxylate + NADPH + 2 H(+)</text>
        <dbReference type="Rhea" id="RHEA:14109"/>
        <dbReference type="ChEBI" id="CHEBI:15378"/>
        <dbReference type="ChEBI" id="CHEBI:17388"/>
        <dbReference type="ChEBI" id="CHEBI:57783"/>
        <dbReference type="ChEBI" id="CHEBI:58349"/>
        <dbReference type="ChEBI" id="CHEBI:60039"/>
        <dbReference type="EC" id="1.5.1.2"/>
    </reaction>
</comment>
<dbReference type="InterPro" id="IPR028939">
    <property type="entry name" value="P5C_Rdtase_cat_N"/>
</dbReference>
<dbReference type="InterPro" id="IPR036291">
    <property type="entry name" value="NAD(P)-bd_dom_sf"/>
</dbReference>
<dbReference type="SUPFAM" id="SSF51735">
    <property type="entry name" value="NAD(P)-binding Rossmann-fold domains"/>
    <property type="match status" value="1"/>
</dbReference>
<feature type="binding site" evidence="6">
    <location>
        <begin position="73"/>
        <end position="76"/>
    </location>
    <ligand>
        <name>NADP(+)</name>
        <dbReference type="ChEBI" id="CHEBI:58349"/>
    </ligand>
</feature>
<dbReference type="GO" id="GO:0055129">
    <property type="term" value="P:L-proline biosynthetic process"/>
    <property type="evidence" value="ECO:0007669"/>
    <property type="project" value="UniProtKB-UniRule"/>
</dbReference>
<dbReference type="EC" id="1.5.1.2" evidence="4 5"/>
<protein>
    <recommendedName>
        <fullName evidence="4 5">Pyrroline-5-carboxylate reductase</fullName>
        <shortName evidence="4">P5C reductase</shortName>
        <shortName evidence="4">P5CR</shortName>
        <ecNumber evidence="4 5">1.5.1.2</ecNumber>
    </recommendedName>
    <alternativeName>
        <fullName evidence="4">PCA reductase</fullName>
    </alternativeName>
</protein>
<keyword evidence="2 4" id="KW-0521">NADP</keyword>
<dbReference type="SUPFAM" id="SSF48179">
    <property type="entry name" value="6-phosphogluconate dehydrogenase C-terminal domain-like"/>
    <property type="match status" value="1"/>
</dbReference>
<evidence type="ECO:0000256" key="5">
    <source>
        <dbReference type="NCBIfam" id="TIGR00112"/>
    </source>
</evidence>
<evidence type="ECO:0000259" key="9">
    <source>
        <dbReference type="Pfam" id="PF14748"/>
    </source>
</evidence>
<dbReference type="Gene3D" id="3.40.50.720">
    <property type="entry name" value="NAD(P)-binding Rossmann-like Domain"/>
    <property type="match status" value="1"/>
</dbReference>
<keyword evidence="4 7" id="KW-0028">Amino-acid biosynthesis</keyword>
<evidence type="ECO:0000313" key="11">
    <source>
        <dbReference type="Proteomes" id="UP000239867"/>
    </source>
</evidence>
<dbReference type="Gene3D" id="1.10.3730.10">
    <property type="entry name" value="ProC C-terminal domain-like"/>
    <property type="match status" value="1"/>
</dbReference>
<dbReference type="KEGG" id="deo:CAY53_02580"/>
<accession>A0A2L1GLD8</accession>
<feature type="binding site" evidence="6">
    <location>
        <begin position="11"/>
        <end position="16"/>
    </location>
    <ligand>
        <name>NADP(+)</name>
        <dbReference type="ChEBI" id="CHEBI:58349"/>
    </ligand>
</feature>
<proteinExistence type="inferred from homology"/>
<dbReference type="OrthoDB" id="9805754at2"/>
<reference evidence="10 11" key="1">
    <citation type="journal article" date="2018" name="MBio">
        <title>Insights into the evolution of host association through the isolation and characterization of a novel human periodontal pathobiont, Desulfobulbus oralis.</title>
        <authorList>
            <person name="Cross K.L."/>
            <person name="Chirania P."/>
            <person name="Xiong W."/>
            <person name="Beall C.J."/>
            <person name="Elkins J.G."/>
            <person name="Giannone R.J."/>
            <person name="Griffen A.L."/>
            <person name="Guss A.M."/>
            <person name="Hettich R.L."/>
            <person name="Joshi S.S."/>
            <person name="Mokrzan E.M."/>
            <person name="Martin R.K."/>
            <person name="Zhulin I.B."/>
            <person name="Leys E.J."/>
            <person name="Podar M."/>
        </authorList>
    </citation>
    <scope>NUCLEOTIDE SEQUENCE [LARGE SCALE GENOMIC DNA]</scope>
    <source>
        <strain evidence="10 11">ORNL</strain>
    </source>
</reference>
<comment type="pathway">
    <text evidence="4 7">Amino-acid biosynthesis; L-proline biosynthesis; L-proline from L-glutamate 5-semialdehyde: step 1/1.</text>
</comment>
<dbReference type="PANTHER" id="PTHR11645:SF0">
    <property type="entry name" value="PYRROLINE-5-CARBOXYLATE REDUCTASE 3"/>
    <property type="match status" value="1"/>
</dbReference>
<dbReference type="Pfam" id="PF14748">
    <property type="entry name" value="P5CR_dimer"/>
    <property type="match status" value="1"/>
</dbReference>
<sequence>MTTIVGTLGCIGGGQMAEALIRGLLSAQLVAPEALYVVEPSGERLDLLRNRYHIQPARDEADLCAHCATLLAAIKPQLAATVLAGYRPYLTEEHLLLSIMAGVSLSGLRRFAGPQPRLIRAMPNTPALVLAGATAFSPDDSATEADRKLAKTVFDAVGTSLEVPEKLLDGVTGLSGSGPGYVFVFLEALIDGGILAGLPREQAEQLALQTLYGSAKLALESGETAATLKGRVTSPGGTTIEGIQTLEQGAFRALVMAAVREASRRSRELGR</sequence>
<evidence type="ECO:0000256" key="4">
    <source>
        <dbReference type="HAMAP-Rule" id="MF_01925"/>
    </source>
</evidence>
<evidence type="ECO:0000256" key="6">
    <source>
        <dbReference type="PIRSR" id="PIRSR000193-1"/>
    </source>
</evidence>
<dbReference type="GO" id="GO:0005737">
    <property type="term" value="C:cytoplasm"/>
    <property type="evidence" value="ECO:0007669"/>
    <property type="project" value="UniProtKB-SubCell"/>
</dbReference>
<gene>
    <name evidence="4" type="primary">proC</name>
    <name evidence="10" type="ORF">CAY53_02580</name>
</gene>